<dbReference type="EMBL" id="CABVQI010000013">
    <property type="protein sequence ID" value="VWD04687.1"/>
    <property type="molecule type" value="Genomic_DNA"/>
</dbReference>
<reference evidence="2 3" key="1">
    <citation type="submission" date="2019-09" db="EMBL/GenBank/DDBJ databases">
        <authorList>
            <person name="Depoorter E."/>
        </authorList>
    </citation>
    <scope>NUCLEOTIDE SEQUENCE [LARGE SCALE GENOMIC DNA]</scope>
    <source>
        <strain evidence="2">R-18112</strain>
    </source>
</reference>
<evidence type="ECO:0000313" key="3">
    <source>
        <dbReference type="Proteomes" id="UP000494274"/>
    </source>
</evidence>
<accession>A0A6P2X6Y5</accession>
<dbReference type="Proteomes" id="UP000494274">
    <property type="component" value="Unassembled WGS sequence"/>
</dbReference>
<keyword evidence="1" id="KW-0472">Membrane</keyword>
<feature type="transmembrane region" description="Helical" evidence="1">
    <location>
        <begin position="33"/>
        <end position="50"/>
    </location>
</feature>
<keyword evidence="1" id="KW-0812">Transmembrane</keyword>
<proteinExistence type="predicted"/>
<feature type="transmembrane region" description="Helical" evidence="1">
    <location>
        <begin position="71"/>
        <end position="90"/>
    </location>
</feature>
<evidence type="ECO:0000313" key="2">
    <source>
        <dbReference type="EMBL" id="VWD04687.1"/>
    </source>
</evidence>
<evidence type="ECO:0000256" key="1">
    <source>
        <dbReference type="SAM" id="Phobius"/>
    </source>
</evidence>
<gene>
    <name evidence="2" type="ORF">BLA18112_04234</name>
</gene>
<keyword evidence="1" id="KW-1133">Transmembrane helix</keyword>
<organism evidence="2 3">
    <name type="scientific">Burkholderia lata (strain ATCC 17760 / DSM 23089 / LMG 22485 / NCIMB 9086 / R18194 / 383)</name>
    <dbReference type="NCBI Taxonomy" id="482957"/>
    <lineage>
        <taxon>Bacteria</taxon>
        <taxon>Pseudomonadati</taxon>
        <taxon>Pseudomonadota</taxon>
        <taxon>Betaproteobacteria</taxon>
        <taxon>Burkholderiales</taxon>
        <taxon>Burkholderiaceae</taxon>
        <taxon>Burkholderia</taxon>
        <taxon>Burkholderia cepacia complex</taxon>
    </lineage>
</organism>
<dbReference type="AlphaFoldDB" id="A0A6P2X6Y5"/>
<sequence length="398" mass="44460">MIFTVFALSGVALTLLLWPGRLAKEGAVFWMAMVGIPVGIGFLVALIPYWRHAGKLREWQARHDIREQRKSVLYAYGQRPLSILSAMFVVSSIDDENSVDGIASGKLRLESRMLPDRKRSMRARWLAAPDFEEGQSVEAYDEDRQRKAIQVGFKRVIKELGPTLRKLPDGIPRRVELDLHTLISQDECGTLWKEAWDEQEMPYAEAVVQRAQASVMRLDAWLDTKDADLNVVSLFVSVHLEPLMSGDPPAHSAESIVAMLFAPEVLAIAHEMSRIATLHRPEAGTLSSLDSTLERALIWGDTSADEVDHLWHTGFDESKSGLFIARFRKVASGVRQSSSLSAKLHNLDESVGCAGRARAWLAIACAAKYVPWTERRQIVVGLDDDVVEIAVVRHPNFT</sequence>
<name>A0A6P2X6Y5_BURL3</name>
<protein>
    <submittedName>
        <fullName evidence="2">Uncharacterized protein</fullName>
    </submittedName>
</protein>